<evidence type="ECO:0000256" key="6">
    <source>
        <dbReference type="ARBA" id="ARBA00066362"/>
    </source>
</evidence>
<gene>
    <name evidence="12" type="ORF">SAMN05920897_10948</name>
</gene>
<keyword evidence="3 8" id="KW-0285">Flavoprotein</keyword>
<feature type="domain" description="Acyl-CoA oxidase/dehydrogenase middle" evidence="10">
    <location>
        <begin position="121"/>
        <end position="216"/>
    </location>
</feature>
<evidence type="ECO:0000256" key="4">
    <source>
        <dbReference type="ARBA" id="ARBA00022827"/>
    </source>
</evidence>
<evidence type="ECO:0000313" key="12">
    <source>
        <dbReference type="EMBL" id="SIQ46130.1"/>
    </source>
</evidence>
<dbReference type="InterPro" id="IPR013786">
    <property type="entry name" value="AcylCoA_DH/ox_N"/>
</dbReference>
<dbReference type="Gene3D" id="1.10.540.10">
    <property type="entry name" value="Acyl-CoA dehydrogenase/oxidase, N-terminal domain"/>
    <property type="match status" value="1"/>
</dbReference>
<keyword evidence="4 8" id="KW-0274">FAD</keyword>
<evidence type="ECO:0000259" key="11">
    <source>
        <dbReference type="Pfam" id="PF02771"/>
    </source>
</evidence>
<organism evidence="12 13">
    <name type="scientific">Alkalispirochaeta americana</name>
    <dbReference type="NCBI Taxonomy" id="159291"/>
    <lineage>
        <taxon>Bacteria</taxon>
        <taxon>Pseudomonadati</taxon>
        <taxon>Spirochaetota</taxon>
        <taxon>Spirochaetia</taxon>
        <taxon>Spirochaetales</taxon>
        <taxon>Spirochaetaceae</taxon>
        <taxon>Alkalispirochaeta</taxon>
    </lineage>
</organism>
<dbReference type="GO" id="GO:0050660">
    <property type="term" value="F:flavin adenine dinucleotide binding"/>
    <property type="evidence" value="ECO:0007669"/>
    <property type="project" value="InterPro"/>
</dbReference>
<dbReference type="Proteomes" id="UP000186400">
    <property type="component" value="Unassembled WGS sequence"/>
</dbReference>
<keyword evidence="13" id="KW-1185">Reference proteome</keyword>
<comment type="similarity">
    <text evidence="2 8">Belongs to the acyl-CoA dehydrogenase family.</text>
</comment>
<dbReference type="FunFam" id="1.10.540.10:FF:000002">
    <property type="entry name" value="Acyl-CoA dehydrogenase FadE19"/>
    <property type="match status" value="1"/>
</dbReference>
<dbReference type="Pfam" id="PF00441">
    <property type="entry name" value="Acyl-CoA_dh_1"/>
    <property type="match status" value="1"/>
</dbReference>
<reference evidence="12 13" key="1">
    <citation type="submission" date="2017-01" db="EMBL/GenBank/DDBJ databases">
        <authorList>
            <person name="Mah S.A."/>
            <person name="Swanson W.J."/>
            <person name="Moy G.W."/>
            <person name="Vacquier V.D."/>
        </authorList>
    </citation>
    <scope>NUCLEOTIDE SEQUENCE [LARGE SCALE GENOMIC DNA]</scope>
    <source>
        <strain evidence="12 13">ASpG1</strain>
    </source>
</reference>
<dbReference type="InterPro" id="IPR037069">
    <property type="entry name" value="AcylCoA_DH/ox_N_sf"/>
</dbReference>
<evidence type="ECO:0000256" key="5">
    <source>
        <dbReference type="ARBA" id="ARBA00023002"/>
    </source>
</evidence>
<dbReference type="RefSeq" id="WP_076488764.1">
    <property type="nucleotide sequence ID" value="NZ_FTMS01000009.1"/>
</dbReference>
<dbReference type="Gene3D" id="2.40.110.10">
    <property type="entry name" value="Butyryl-CoA Dehydrogenase, subunit A, domain 2"/>
    <property type="match status" value="1"/>
</dbReference>
<feature type="domain" description="Acyl-CoA dehydrogenase/oxidase C-terminal" evidence="9">
    <location>
        <begin position="228"/>
        <end position="376"/>
    </location>
</feature>
<sequence length="378" mass="41186">MIFAEKYELIRKLAREFAQKEFSSEILDEVEESSVFPPELLKKMGDAGFYGIKVPLELGGQGSDTLAYAIVMEEIARVSPVASLYVSSPNSLSGGPLLLSGNDEQKEKYLKPVARGEKMLCFGLTEPGAGSDAGSMTTSAQPDGDHYILNGRKTFITMAPLSDYAIIYAKTDPSRGSKGISAFIVDMNLPGVSCGKPENKMGLKGCATSDIILENVRVHKEDLLGEEGKGFINAMKTLDVGRIGVAAQSIGVGQACLDEAIKYAKERKQFRKRIADFQGISFMLADMATKLAAAKELVYNAAVLKDQNRDASMAASMAKYYAAEICNEIAGKAVQIHGGYGFIKDYRVERLYRDCRVFTIYEGTSQIQQLVIANQLLK</sequence>
<proteinExistence type="inferred from homology"/>
<dbReference type="EMBL" id="FTMS01000009">
    <property type="protein sequence ID" value="SIQ46130.1"/>
    <property type="molecule type" value="Genomic_DNA"/>
</dbReference>
<dbReference type="SUPFAM" id="SSF47203">
    <property type="entry name" value="Acyl-CoA dehydrogenase C-terminal domain-like"/>
    <property type="match status" value="1"/>
</dbReference>
<evidence type="ECO:0000256" key="7">
    <source>
        <dbReference type="ARBA" id="ARBA00072305"/>
    </source>
</evidence>
<evidence type="ECO:0000256" key="2">
    <source>
        <dbReference type="ARBA" id="ARBA00009347"/>
    </source>
</evidence>
<evidence type="ECO:0000259" key="9">
    <source>
        <dbReference type="Pfam" id="PF00441"/>
    </source>
</evidence>
<dbReference type="InterPro" id="IPR006089">
    <property type="entry name" value="Acyl-CoA_DH_CS"/>
</dbReference>
<evidence type="ECO:0000256" key="1">
    <source>
        <dbReference type="ARBA" id="ARBA00001974"/>
    </source>
</evidence>
<dbReference type="AlphaFoldDB" id="A0A1N6SYI5"/>
<dbReference type="OrthoDB" id="335553at2"/>
<dbReference type="Pfam" id="PF02771">
    <property type="entry name" value="Acyl-CoA_dh_N"/>
    <property type="match status" value="1"/>
</dbReference>
<dbReference type="STRING" id="159291.SAMN05920897_10948"/>
<dbReference type="EC" id="1.3.8.10" evidence="6"/>
<dbReference type="PIRSF" id="PIRSF016578">
    <property type="entry name" value="HsaA"/>
    <property type="match status" value="1"/>
</dbReference>
<dbReference type="PANTHER" id="PTHR43884:SF12">
    <property type="entry name" value="ISOVALERYL-COA DEHYDROGENASE, MITOCHONDRIAL-RELATED"/>
    <property type="match status" value="1"/>
</dbReference>
<dbReference type="SUPFAM" id="SSF56645">
    <property type="entry name" value="Acyl-CoA dehydrogenase NM domain-like"/>
    <property type="match status" value="1"/>
</dbReference>
<dbReference type="FunFam" id="1.20.140.10:FF:000004">
    <property type="entry name" value="Acyl-CoA dehydrogenase FadE25"/>
    <property type="match status" value="1"/>
</dbReference>
<keyword evidence="5 8" id="KW-0560">Oxidoreductase</keyword>
<feature type="domain" description="Acyl-CoA dehydrogenase/oxidase N-terminal" evidence="11">
    <location>
        <begin position="5"/>
        <end position="117"/>
    </location>
</feature>
<comment type="cofactor">
    <cofactor evidence="1 8">
        <name>FAD</name>
        <dbReference type="ChEBI" id="CHEBI:57692"/>
    </cofactor>
</comment>
<evidence type="ECO:0000256" key="8">
    <source>
        <dbReference type="RuleBase" id="RU362125"/>
    </source>
</evidence>
<dbReference type="GO" id="GO:0003995">
    <property type="term" value="F:acyl-CoA dehydrogenase activity"/>
    <property type="evidence" value="ECO:0007669"/>
    <property type="project" value="InterPro"/>
</dbReference>
<dbReference type="InterPro" id="IPR036250">
    <property type="entry name" value="AcylCo_DH-like_C"/>
</dbReference>
<dbReference type="Gene3D" id="1.20.140.10">
    <property type="entry name" value="Butyryl-CoA Dehydrogenase, subunit A, domain 3"/>
    <property type="match status" value="1"/>
</dbReference>
<evidence type="ECO:0000256" key="3">
    <source>
        <dbReference type="ARBA" id="ARBA00022630"/>
    </source>
</evidence>
<dbReference type="InterPro" id="IPR009075">
    <property type="entry name" value="AcylCo_DH/oxidase_C"/>
</dbReference>
<evidence type="ECO:0000259" key="10">
    <source>
        <dbReference type="Pfam" id="PF02770"/>
    </source>
</evidence>
<dbReference type="InterPro" id="IPR046373">
    <property type="entry name" value="Acyl-CoA_Oxase/DH_mid-dom_sf"/>
</dbReference>
<protein>
    <recommendedName>
        <fullName evidence="7">Cyclohex-1-ene-1-carbonyl-CoA dehydrogenase</fullName>
        <ecNumber evidence="6">1.3.8.10</ecNumber>
    </recommendedName>
</protein>
<dbReference type="PROSITE" id="PS00072">
    <property type="entry name" value="ACYL_COA_DH_1"/>
    <property type="match status" value="1"/>
</dbReference>
<dbReference type="Pfam" id="PF02770">
    <property type="entry name" value="Acyl-CoA_dh_M"/>
    <property type="match status" value="1"/>
</dbReference>
<dbReference type="PANTHER" id="PTHR43884">
    <property type="entry name" value="ACYL-COA DEHYDROGENASE"/>
    <property type="match status" value="1"/>
</dbReference>
<accession>A0A1N6SYI5</accession>
<dbReference type="FunFam" id="2.40.110.10:FF:000001">
    <property type="entry name" value="Acyl-CoA dehydrogenase, mitochondrial"/>
    <property type="match status" value="1"/>
</dbReference>
<dbReference type="InterPro" id="IPR006091">
    <property type="entry name" value="Acyl-CoA_Oxase/DH_mid-dom"/>
</dbReference>
<name>A0A1N6SYI5_9SPIO</name>
<dbReference type="InterPro" id="IPR009100">
    <property type="entry name" value="AcylCoA_DH/oxidase_NM_dom_sf"/>
</dbReference>
<dbReference type="PROSITE" id="PS00073">
    <property type="entry name" value="ACYL_COA_DH_2"/>
    <property type="match status" value="1"/>
</dbReference>
<evidence type="ECO:0000313" key="13">
    <source>
        <dbReference type="Proteomes" id="UP000186400"/>
    </source>
</evidence>